<evidence type="ECO:0000313" key="3">
    <source>
        <dbReference type="EMBL" id="CDZ77384.1"/>
    </source>
</evidence>
<keyword evidence="2" id="KW-0732">Signal</keyword>
<evidence type="ECO:0000256" key="2">
    <source>
        <dbReference type="SAM" id="SignalP"/>
    </source>
</evidence>
<gene>
    <name evidence="3" type="ORF">BN59_01667</name>
</gene>
<reference evidence="3 4" key="1">
    <citation type="submission" date="2014-06" db="EMBL/GenBank/DDBJ databases">
        <authorList>
            <person name="Urmite Genomes Urmite Genomes"/>
        </authorList>
    </citation>
    <scope>NUCLEOTIDE SEQUENCE [LARGE SCALE GENOMIC DNA]</scope>
</reference>
<organism evidence="3 4">
    <name type="scientific">Legionella massiliensis</name>
    <dbReference type="NCBI Taxonomy" id="1034943"/>
    <lineage>
        <taxon>Bacteria</taxon>
        <taxon>Pseudomonadati</taxon>
        <taxon>Pseudomonadota</taxon>
        <taxon>Gammaproteobacteria</taxon>
        <taxon>Legionellales</taxon>
        <taxon>Legionellaceae</taxon>
        <taxon>Legionella</taxon>
    </lineage>
</organism>
<proteinExistence type="predicted"/>
<dbReference type="PROSITE" id="PS51257">
    <property type="entry name" value="PROKAR_LIPOPROTEIN"/>
    <property type="match status" value="1"/>
</dbReference>
<sequence>MTRIATIIALLFFTAITGSLTACQSIQSSTESHDGYGGGGHGGGVGGGSGGGGHGGGGR</sequence>
<feature type="region of interest" description="Disordered" evidence="1">
    <location>
        <begin position="27"/>
        <end position="59"/>
    </location>
</feature>
<feature type="compositionally biased region" description="Gly residues" evidence="1">
    <location>
        <begin position="35"/>
        <end position="59"/>
    </location>
</feature>
<feature type="chain" id="PRO_5009744137" description="Lipoprotein" evidence="2">
    <location>
        <begin position="23"/>
        <end position="59"/>
    </location>
</feature>
<feature type="signal peptide" evidence="2">
    <location>
        <begin position="1"/>
        <end position="22"/>
    </location>
</feature>
<dbReference type="Proteomes" id="UP000044071">
    <property type="component" value="Unassembled WGS sequence"/>
</dbReference>
<evidence type="ECO:0008006" key="5">
    <source>
        <dbReference type="Google" id="ProtNLM"/>
    </source>
</evidence>
<name>A0A078L003_9GAMM</name>
<accession>A0A078L003</accession>
<protein>
    <recommendedName>
        <fullName evidence="5">Lipoprotein</fullName>
    </recommendedName>
</protein>
<evidence type="ECO:0000256" key="1">
    <source>
        <dbReference type="SAM" id="MobiDB-lite"/>
    </source>
</evidence>
<dbReference type="EMBL" id="CCSB01000002">
    <property type="protein sequence ID" value="CDZ77384.1"/>
    <property type="molecule type" value="Genomic_DNA"/>
</dbReference>
<evidence type="ECO:0000313" key="4">
    <source>
        <dbReference type="Proteomes" id="UP000044071"/>
    </source>
</evidence>
<keyword evidence="4" id="KW-1185">Reference proteome</keyword>
<dbReference type="AlphaFoldDB" id="A0A078L003"/>
<dbReference type="STRING" id="1034943.BN59_01667"/>
<dbReference type="RefSeq" id="WP_043873929.1">
    <property type="nucleotide sequence ID" value="NZ_CCVW01000002.1"/>
</dbReference>